<dbReference type="AlphaFoldDB" id="A0AAV0LGR2"/>
<dbReference type="Pfam" id="PF03004">
    <property type="entry name" value="Transposase_24"/>
    <property type="match status" value="1"/>
</dbReference>
<feature type="region of interest" description="Disordered" evidence="1">
    <location>
        <begin position="23"/>
        <end position="44"/>
    </location>
</feature>
<protein>
    <submittedName>
        <fullName evidence="2">Uncharacterized protein</fullName>
    </submittedName>
</protein>
<evidence type="ECO:0000313" key="2">
    <source>
        <dbReference type="EMBL" id="CAI0433538.1"/>
    </source>
</evidence>
<gene>
    <name evidence="2" type="ORF">LITE_LOCUS23914</name>
</gene>
<dbReference type="EMBL" id="CAMGYJ010000006">
    <property type="protein sequence ID" value="CAI0433538.1"/>
    <property type="molecule type" value="Genomic_DNA"/>
</dbReference>
<organism evidence="2 3">
    <name type="scientific">Linum tenue</name>
    <dbReference type="NCBI Taxonomy" id="586396"/>
    <lineage>
        <taxon>Eukaryota</taxon>
        <taxon>Viridiplantae</taxon>
        <taxon>Streptophyta</taxon>
        <taxon>Embryophyta</taxon>
        <taxon>Tracheophyta</taxon>
        <taxon>Spermatophyta</taxon>
        <taxon>Magnoliopsida</taxon>
        <taxon>eudicotyledons</taxon>
        <taxon>Gunneridae</taxon>
        <taxon>Pentapetalae</taxon>
        <taxon>rosids</taxon>
        <taxon>fabids</taxon>
        <taxon>Malpighiales</taxon>
        <taxon>Linaceae</taxon>
        <taxon>Linum</taxon>
    </lineage>
</organism>
<keyword evidence="3" id="KW-1185">Reference proteome</keyword>
<comment type="caution">
    <text evidence="2">The sequence shown here is derived from an EMBL/GenBank/DDBJ whole genome shotgun (WGS) entry which is preliminary data.</text>
</comment>
<name>A0AAV0LGR2_9ROSI</name>
<proteinExistence type="predicted"/>
<reference evidence="2" key="1">
    <citation type="submission" date="2022-08" db="EMBL/GenBank/DDBJ databases">
        <authorList>
            <person name="Gutierrez-Valencia J."/>
        </authorList>
    </citation>
    <scope>NUCLEOTIDE SEQUENCE</scope>
</reference>
<sequence>MNNRMNHPPPQINPSIWREMEISDKNKDNQEMSELAATGGSTPLAKYRHEEIKQTGKEPDPIEMFKRFHVKKDKHWVSSMAKDLYDGMIEAGAEKVSQGEEPKRFAINQEVIGPQLPKCVLGMGHGVSSVDVFGSPSS</sequence>
<evidence type="ECO:0000256" key="1">
    <source>
        <dbReference type="SAM" id="MobiDB-lite"/>
    </source>
</evidence>
<evidence type="ECO:0000313" key="3">
    <source>
        <dbReference type="Proteomes" id="UP001154282"/>
    </source>
</evidence>
<dbReference type="InterPro" id="IPR004252">
    <property type="entry name" value="Probable_transposase_24"/>
</dbReference>
<accession>A0AAV0LGR2</accession>
<dbReference type="Proteomes" id="UP001154282">
    <property type="component" value="Unassembled WGS sequence"/>
</dbReference>